<feature type="region of interest" description="Disordered" evidence="4">
    <location>
        <begin position="1"/>
        <end position="22"/>
    </location>
</feature>
<dbReference type="PANTHER" id="PTHR10083:SF374">
    <property type="entry name" value="BPTI_KUNITZ INHIBITOR DOMAIN-CONTAINING PROTEIN"/>
    <property type="match status" value="1"/>
</dbReference>
<dbReference type="SUPFAM" id="SSF57362">
    <property type="entry name" value="BPTI-like"/>
    <property type="match status" value="2"/>
</dbReference>
<evidence type="ECO:0000256" key="2">
    <source>
        <dbReference type="ARBA" id="ARBA00022900"/>
    </source>
</evidence>
<evidence type="ECO:0000313" key="7">
    <source>
        <dbReference type="Proteomes" id="UP001196413"/>
    </source>
</evidence>
<proteinExistence type="predicted"/>
<feature type="domain" description="BPTI/Kunitz inhibitor" evidence="5">
    <location>
        <begin position="83"/>
        <end position="132"/>
    </location>
</feature>
<dbReference type="InterPro" id="IPR002223">
    <property type="entry name" value="Kunitz_BPTI"/>
</dbReference>
<comment type="caution">
    <text evidence="6">The sequence shown here is derived from an EMBL/GenBank/DDBJ whole genome shotgun (WGS) entry which is preliminary data.</text>
</comment>
<dbReference type="SMART" id="SM00131">
    <property type="entry name" value="KU"/>
    <property type="match status" value="1"/>
</dbReference>
<dbReference type="GO" id="GO:0004867">
    <property type="term" value="F:serine-type endopeptidase inhibitor activity"/>
    <property type="evidence" value="ECO:0007669"/>
    <property type="project" value="UniProtKB-KW"/>
</dbReference>
<evidence type="ECO:0000259" key="5">
    <source>
        <dbReference type="PROSITE" id="PS50279"/>
    </source>
</evidence>
<keyword evidence="1" id="KW-0646">Protease inhibitor</keyword>
<dbReference type="Proteomes" id="UP001196413">
    <property type="component" value="Unassembled WGS sequence"/>
</dbReference>
<dbReference type="InterPro" id="IPR020901">
    <property type="entry name" value="Prtase_inh_Kunz-CS"/>
</dbReference>
<accession>A0AAD5WEP2</accession>
<dbReference type="PANTHER" id="PTHR10083">
    <property type="entry name" value="KUNITZ-TYPE PROTEASE INHIBITOR-RELATED"/>
    <property type="match status" value="1"/>
</dbReference>
<gene>
    <name evidence="6" type="primary">MEC-1_1</name>
    <name evidence="6" type="ORF">KIN20_028435</name>
</gene>
<evidence type="ECO:0000256" key="3">
    <source>
        <dbReference type="ARBA" id="ARBA00023157"/>
    </source>
</evidence>
<dbReference type="InterPro" id="IPR050098">
    <property type="entry name" value="TFPI/VKTCI-like"/>
</dbReference>
<dbReference type="InterPro" id="IPR036880">
    <property type="entry name" value="Kunitz_BPTI_sf"/>
</dbReference>
<dbReference type="PROSITE" id="PS00280">
    <property type="entry name" value="BPTI_KUNITZ_1"/>
    <property type="match status" value="1"/>
</dbReference>
<name>A0AAD5WEP2_PARTN</name>
<evidence type="ECO:0000256" key="1">
    <source>
        <dbReference type="ARBA" id="ARBA00022690"/>
    </source>
</evidence>
<dbReference type="Pfam" id="PF00014">
    <property type="entry name" value="Kunitz_BPTI"/>
    <property type="match status" value="1"/>
</dbReference>
<feature type="compositionally biased region" description="Polar residues" evidence="4">
    <location>
        <begin position="1"/>
        <end position="10"/>
    </location>
</feature>
<dbReference type="Gene3D" id="4.10.410.10">
    <property type="entry name" value="Pancreatic trypsin inhibitor Kunitz domain"/>
    <property type="match status" value="2"/>
</dbReference>
<keyword evidence="3" id="KW-1015">Disulfide bond</keyword>
<keyword evidence="2" id="KW-0722">Serine protease inhibitor</keyword>
<dbReference type="EMBL" id="JAHQIW010005934">
    <property type="protein sequence ID" value="KAJ1367505.1"/>
    <property type="molecule type" value="Genomic_DNA"/>
</dbReference>
<dbReference type="CDD" id="cd00109">
    <property type="entry name" value="Kunitz-type"/>
    <property type="match status" value="1"/>
</dbReference>
<organism evidence="6 7">
    <name type="scientific">Parelaphostrongylus tenuis</name>
    <name type="common">Meningeal worm</name>
    <dbReference type="NCBI Taxonomy" id="148309"/>
    <lineage>
        <taxon>Eukaryota</taxon>
        <taxon>Metazoa</taxon>
        <taxon>Ecdysozoa</taxon>
        <taxon>Nematoda</taxon>
        <taxon>Chromadorea</taxon>
        <taxon>Rhabditida</taxon>
        <taxon>Rhabditina</taxon>
        <taxon>Rhabditomorpha</taxon>
        <taxon>Strongyloidea</taxon>
        <taxon>Metastrongylidae</taxon>
        <taxon>Parelaphostrongylus</taxon>
    </lineage>
</organism>
<evidence type="ECO:0000256" key="4">
    <source>
        <dbReference type="SAM" id="MobiDB-lite"/>
    </source>
</evidence>
<dbReference type="GO" id="GO:0005615">
    <property type="term" value="C:extracellular space"/>
    <property type="evidence" value="ECO:0007669"/>
    <property type="project" value="TreeGrafter"/>
</dbReference>
<dbReference type="AlphaFoldDB" id="A0AAD5WEP2"/>
<reference evidence="6" key="1">
    <citation type="submission" date="2021-06" db="EMBL/GenBank/DDBJ databases">
        <title>Parelaphostrongylus tenuis whole genome reference sequence.</title>
        <authorList>
            <person name="Garwood T.J."/>
            <person name="Larsen P.A."/>
            <person name="Fountain-Jones N.M."/>
            <person name="Garbe J.R."/>
            <person name="Macchietto M.G."/>
            <person name="Kania S.A."/>
            <person name="Gerhold R.W."/>
            <person name="Richards J.E."/>
            <person name="Wolf T.M."/>
        </authorList>
    </citation>
    <scope>NUCLEOTIDE SEQUENCE</scope>
    <source>
        <strain evidence="6">MNPRO001-30</strain>
        <tissue evidence="6">Meninges</tissue>
    </source>
</reference>
<sequence>MPKNLRSSDAQSEEKIKSKQQRYTGNKLSTVSTFHDYLLFVHSKMTDIIALDVCFHPPADRGNCPGNDNHTVQRWTYSAQLRCVQFTYSGCGGGENRYYFNKRTRECKGFHYTGCGKSGNNFLTKEECHEKYVKIIKLKKTLLKTTDPKITDVKDAILVTW</sequence>
<keyword evidence="7" id="KW-1185">Reference proteome</keyword>
<protein>
    <submittedName>
        <fullName evidence="6">EGF_CA</fullName>
    </submittedName>
</protein>
<evidence type="ECO:0000313" key="6">
    <source>
        <dbReference type="EMBL" id="KAJ1367505.1"/>
    </source>
</evidence>
<dbReference type="PROSITE" id="PS50279">
    <property type="entry name" value="BPTI_KUNITZ_2"/>
    <property type="match status" value="1"/>
</dbReference>